<gene>
    <name evidence="10" type="ORF">PMPD1_0268</name>
</gene>
<dbReference type="PRINTS" id="PR00337">
    <property type="entry name" value="LEUILEVALBP"/>
</dbReference>
<keyword evidence="7" id="KW-1015">Disulfide bond</keyword>
<feature type="chain" id="PRO_5026754329" evidence="8">
    <location>
        <begin position="25"/>
        <end position="371"/>
    </location>
</feature>
<evidence type="ECO:0000256" key="7">
    <source>
        <dbReference type="ARBA" id="ARBA00023157"/>
    </source>
</evidence>
<evidence type="ECO:0000256" key="3">
    <source>
        <dbReference type="ARBA" id="ARBA00022448"/>
    </source>
</evidence>
<comment type="similarity">
    <text evidence="2">Belongs to the leucine-binding protein family.</text>
</comment>
<dbReference type="Gene3D" id="3.40.50.2300">
    <property type="match status" value="2"/>
</dbReference>
<keyword evidence="5" id="KW-0574">Periplasm</keyword>
<reference evidence="10 11" key="1">
    <citation type="submission" date="2020-06" db="EMBL/GenBank/DDBJ databases">
        <title>Genome sequence of Paramixta manurensis strain PD-1.</title>
        <authorList>
            <person name="Lee C.W."/>
            <person name="Kim J."/>
        </authorList>
    </citation>
    <scope>NUCLEOTIDE SEQUENCE [LARGE SCALE GENOMIC DNA]</scope>
    <source>
        <strain evidence="10 11">PD-1</strain>
    </source>
</reference>
<dbReference type="InterPro" id="IPR000709">
    <property type="entry name" value="Leu_Ile_Val-bd"/>
</dbReference>
<evidence type="ECO:0000313" key="11">
    <source>
        <dbReference type="Proteomes" id="UP000505325"/>
    </source>
</evidence>
<dbReference type="Proteomes" id="UP000505325">
    <property type="component" value="Chromosome"/>
</dbReference>
<dbReference type="KEGG" id="pmak:PMPD1_0268"/>
<dbReference type="SUPFAM" id="SSF53822">
    <property type="entry name" value="Periplasmic binding protein-like I"/>
    <property type="match status" value="1"/>
</dbReference>
<dbReference type="RefSeq" id="WP_173632365.1">
    <property type="nucleotide sequence ID" value="NZ_CP054212.1"/>
</dbReference>
<dbReference type="GO" id="GO:0030288">
    <property type="term" value="C:outer membrane-bounded periplasmic space"/>
    <property type="evidence" value="ECO:0007669"/>
    <property type="project" value="UniProtKB-ARBA"/>
</dbReference>
<evidence type="ECO:0000313" key="10">
    <source>
        <dbReference type="EMBL" id="QKJ85250.1"/>
    </source>
</evidence>
<organism evidence="10 11">
    <name type="scientific">Paramixta manurensis</name>
    <dbReference type="NCBI Taxonomy" id="2740817"/>
    <lineage>
        <taxon>Bacteria</taxon>
        <taxon>Pseudomonadati</taxon>
        <taxon>Pseudomonadota</taxon>
        <taxon>Gammaproteobacteria</taxon>
        <taxon>Enterobacterales</taxon>
        <taxon>Erwiniaceae</taxon>
        <taxon>Paramixta</taxon>
    </lineage>
</organism>
<keyword evidence="4 8" id="KW-0732">Signal</keyword>
<comment type="subcellular location">
    <subcellularLocation>
        <location evidence="1">Periplasm</location>
    </subcellularLocation>
</comment>
<accession>A0A6M8UC71</accession>
<protein>
    <submittedName>
        <fullName evidence="10">Branched-chain amino acid transport system substrate-binding protein</fullName>
    </submittedName>
</protein>
<dbReference type="InterPro" id="IPR028082">
    <property type="entry name" value="Peripla_BP_I"/>
</dbReference>
<evidence type="ECO:0000256" key="8">
    <source>
        <dbReference type="SAM" id="SignalP"/>
    </source>
</evidence>
<dbReference type="FunFam" id="3.40.50.2300:FF:000033">
    <property type="entry name" value="Amino acid ABC transporter substrate-binding protein"/>
    <property type="match status" value="1"/>
</dbReference>
<proteinExistence type="inferred from homology"/>
<dbReference type="AlphaFoldDB" id="A0A6M8UC71"/>
<name>A0A6M8UC71_9GAMM</name>
<feature type="signal peptide" evidence="8">
    <location>
        <begin position="1"/>
        <end position="24"/>
    </location>
</feature>
<dbReference type="EMBL" id="CP054212">
    <property type="protein sequence ID" value="QKJ85250.1"/>
    <property type="molecule type" value="Genomic_DNA"/>
</dbReference>
<evidence type="ECO:0000256" key="6">
    <source>
        <dbReference type="ARBA" id="ARBA00022970"/>
    </source>
</evidence>
<sequence length="371" mass="39233">MKISKGSAFLAGCVALALGHAAIAKDIKVAIVGAMSGPVAQYGDMEFTGATQAIANINAKGGVNGNKLVAVKYDDACDPKQAVAVANKVVNDGIRYVIGHLCSSSTQPASDIYEDEGVLMITPAATAPDLTSRGYQLIMRTTGLDSDQGPTAAKYILSNIKPKRIAVVHDKQQYGEGLARSVQASLKQAGANIVMFEGITAGDKDFSTLVARLKKENIDFVYFGGYYPEMGQILRQARAAGMNTQFMGPEGTGNASLSNIAGAASEGMLVTLPKRYDEVPANKPIVDAIKAKKQDPTGPFVWTTYAALQSLATGMERSKSEEPEAIAKDLKTGQPVPTVMGNLSWDQKGDLKGFEFGVFKWHADGTSTAVK</sequence>
<dbReference type="InterPro" id="IPR028081">
    <property type="entry name" value="Leu-bd"/>
</dbReference>
<dbReference type="NCBIfam" id="NF011933">
    <property type="entry name" value="PRK15404.1"/>
    <property type="match status" value="1"/>
</dbReference>
<keyword evidence="6" id="KW-0029">Amino-acid transport</keyword>
<evidence type="ECO:0000256" key="2">
    <source>
        <dbReference type="ARBA" id="ARBA00010062"/>
    </source>
</evidence>
<keyword evidence="11" id="KW-1185">Reference proteome</keyword>
<evidence type="ECO:0000259" key="9">
    <source>
        <dbReference type="Pfam" id="PF13458"/>
    </source>
</evidence>
<feature type="domain" description="Leucine-binding protein" evidence="9">
    <location>
        <begin position="27"/>
        <end position="348"/>
    </location>
</feature>
<evidence type="ECO:0000256" key="4">
    <source>
        <dbReference type="ARBA" id="ARBA00022729"/>
    </source>
</evidence>
<evidence type="ECO:0000256" key="1">
    <source>
        <dbReference type="ARBA" id="ARBA00004418"/>
    </source>
</evidence>
<dbReference type="Pfam" id="PF13458">
    <property type="entry name" value="Peripla_BP_6"/>
    <property type="match status" value="1"/>
</dbReference>
<evidence type="ECO:0000256" key="5">
    <source>
        <dbReference type="ARBA" id="ARBA00022764"/>
    </source>
</evidence>
<dbReference type="PANTHER" id="PTHR47151">
    <property type="entry name" value="LEU/ILE/VAL-BINDING ABC TRANSPORTER SUBUNIT"/>
    <property type="match status" value="1"/>
</dbReference>
<keyword evidence="3" id="KW-0813">Transport</keyword>
<dbReference type="GO" id="GO:0015820">
    <property type="term" value="P:L-leucine transport"/>
    <property type="evidence" value="ECO:0007669"/>
    <property type="project" value="UniProtKB-ARBA"/>
</dbReference>
<dbReference type="PANTHER" id="PTHR47151:SF1">
    <property type="entry name" value="LEU_ILE_VAL-BINDING PROTEIN"/>
    <property type="match status" value="1"/>
</dbReference>
<dbReference type="CDD" id="cd06342">
    <property type="entry name" value="PBP1_ABC_LIVBP-like"/>
    <property type="match status" value="1"/>
</dbReference>